<comment type="caution">
    <text evidence="4">The sequence shown here is derived from an EMBL/GenBank/DDBJ whole genome shotgun (WGS) entry which is preliminary data.</text>
</comment>
<dbReference type="Pfam" id="PF00268">
    <property type="entry name" value="Ribonuc_red_sm"/>
    <property type="match status" value="1"/>
</dbReference>
<dbReference type="PANTHER" id="PTHR23409">
    <property type="entry name" value="RIBONUCLEOSIDE-DIPHOSPHATE REDUCTASE SMALL CHAIN"/>
    <property type="match status" value="1"/>
</dbReference>
<proteinExistence type="inferred from homology"/>
<comment type="similarity">
    <text evidence="2">Belongs to the ribonucleoside diphosphate reductase small chain family.</text>
</comment>
<evidence type="ECO:0000256" key="2">
    <source>
        <dbReference type="ARBA" id="ARBA00009303"/>
    </source>
</evidence>
<dbReference type="PANTHER" id="PTHR23409:SF18">
    <property type="entry name" value="RIBONUCLEOSIDE-DIPHOSPHATE REDUCTASE SUBUNIT M2"/>
    <property type="match status" value="1"/>
</dbReference>
<dbReference type="InterPro" id="IPR033909">
    <property type="entry name" value="RNR_small"/>
</dbReference>
<dbReference type="RefSeq" id="WP_117003463.1">
    <property type="nucleotide sequence ID" value="NZ_BMJS01000028.1"/>
</dbReference>
<sequence length="383" mass="44028">MTQSYHYSTFQTTSNNQLHEPMFFGTSVNVSRFDQQKHPIFERLIEKQLSFFWRPEEIDLSRDRVDFQKFNAIEKHIFLSNLQYQTLLDSVQGRSPNIAFLPLVSLPELETWIETWSFFETIHSRSYTHMVRSLMDDPSPVFNAIVDNHEIRKRAQNITYYYDHLIMQTQLLQTQGAGSYHIDGKTIEVSQHSIKKALYLALHAVNALEAIRFYVSFACTFAFSEQKKLEGCGKIMKLIARDESVHLTSTQHMINIILLGKDGDPELTEIAHNLHDKAQAIFKEAIAQEKAWAKYLFSQGSILGLNEQILCQYIDYLAKERMHAVGLNTDDIIAPKGNPIPWINHYLNSDNVQVAPQETEISSYLVGQIDSNVADNAFSGFEL</sequence>
<organism evidence="4 5">
    <name type="scientific">Cysteiniphilum litorale</name>
    <dbReference type="NCBI Taxonomy" id="2056700"/>
    <lineage>
        <taxon>Bacteria</taxon>
        <taxon>Pseudomonadati</taxon>
        <taxon>Pseudomonadota</taxon>
        <taxon>Gammaproteobacteria</taxon>
        <taxon>Thiotrichales</taxon>
        <taxon>Fastidiosibacteraceae</taxon>
        <taxon>Cysteiniphilum</taxon>
    </lineage>
</organism>
<dbReference type="Proteomes" id="UP000636949">
    <property type="component" value="Unassembled WGS sequence"/>
</dbReference>
<dbReference type="GO" id="GO:0004748">
    <property type="term" value="F:ribonucleoside-diphosphate reductase activity, thioredoxin disulfide as acceptor"/>
    <property type="evidence" value="ECO:0007669"/>
    <property type="project" value="UniProtKB-EC"/>
</dbReference>
<dbReference type="EC" id="1.17.4.1" evidence="3"/>
<dbReference type="SUPFAM" id="SSF47240">
    <property type="entry name" value="Ferritin-like"/>
    <property type="match status" value="1"/>
</dbReference>
<accession>A0A8J2Z5T9</accession>
<protein>
    <recommendedName>
        <fullName evidence="3">ribonucleoside-diphosphate reductase</fullName>
        <ecNumber evidence="3">1.17.4.1</ecNumber>
    </recommendedName>
</protein>
<dbReference type="InterPro" id="IPR012348">
    <property type="entry name" value="RNR-like"/>
</dbReference>
<dbReference type="UniPathway" id="UPA00326"/>
<dbReference type="InterPro" id="IPR000358">
    <property type="entry name" value="RNR_small_fam"/>
</dbReference>
<reference evidence="4" key="2">
    <citation type="submission" date="2020-09" db="EMBL/GenBank/DDBJ databases">
        <authorList>
            <person name="Sun Q."/>
            <person name="Zhou Y."/>
        </authorList>
    </citation>
    <scope>NUCLEOTIDE SEQUENCE</scope>
    <source>
        <strain evidence="4">CGMCC 1.15758</strain>
    </source>
</reference>
<dbReference type="GO" id="GO:0009263">
    <property type="term" value="P:deoxyribonucleotide biosynthetic process"/>
    <property type="evidence" value="ECO:0007669"/>
    <property type="project" value="InterPro"/>
</dbReference>
<evidence type="ECO:0000256" key="1">
    <source>
        <dbReference type="ARBA" id="ARBA00001962"/>
    </source>
</evidence>
<evidence type="ECO:0000313" key="4">
    <source>
        <dbReference type="EMBL" id="GGG03656.1"/>
    </source>
</evidence>
<dbReference type="OrthoDB" id="9765051at2"/>
<dbReference type="AlphaFoldDB" id="A0A8J2Z5T9"/>
<dbReference type="CDD" id="cd01049">
    <property type="entry name" value="RNRR2"/>
    <property type="match status" value="1"/>
</dbReference>
<reference evidence="4" key="1">
    <citation type="journal article" date="2014" name="Int. J. Syst. Evol. Microbiol.">
        <title>Complete genome sequence of Corynebacterium casei LMG S-19264T (=DSM 44701T), isolated from a smear-ripened cheese.</title>
        <authorList>
            <consortium name="US DOE Joint Genome Institute (JGI-PGF)"/>
            <person name="Walter F."/>
            <person name="Albersmeier A."/>
            <person name="Kalinowski J."/>
            <person name="Ruckert C."/>
        </authorList>
    </citation>
    <scope>NUCLEOTIDE SEQUENCE</scope>
    <source>
        <strain evidence="4">CGMCC 1.15758</strain>
    </source>
</reference>
<keyword evidence="5" id="KW-1185">Reference proteome</keyword>
<dbReference type="NCBIfam" id="NF006576">
    <property type="entry name" value="PRK09101.1"/>
    <property type="match status" value="1"/>
</dbReference>
<dbReference type="InterPro" id="IPR009078">
    <property type="entry name" value="Ferritin-like_SF"/>
</dbReference>
<dbReference type="EMBL" id="BMJS01000028">
    <property type="protein sequence ID" value="GGG03656.1"/>
    <property type="molecule type" value="Genomic_DNA"/>
</dbReference>
<gene>
    <name evidence="4" type="primary">nrdB</name>
    <name evidence="4" type="ORF">GCM10010995_21380</name>
</gene>
<dbReference type="Gene3D" id="1.10.620.20">
    <property type="entry name" value="Ribonucleotide Reductase, subunit A"/>
    <property type="match status" value="1"/>
</dbReference>
<name>A0A8J2Z5T9_9GAMM</name>
<comment type="cofactor">
    <cofactor evidence="1">
        <name>Fe cation</name>
        <dbReference type="ChEBI" id="CHEBI:24875"/>
    </cofactor>
</comment>
<evidence type="ECO:0000256" key="3">
    <source>
        <dbReference type="ARBA" id="ARBA00012274"/>
    </source>
</evidence>
<evidence type="ECO:0000313" key="5">
    <source>
        <dbReference type="Proteomes" id="UP000636949"/>
    </source>
</evidence>